<dbReference type="EMBL" id="CABVJG010000019">
    <property type="protein sequence ID" value="VVQ22382.1"/>
    <property type="molecule type" value="Genomic_DNA"/>
</dbReference>
<sequence>MTDDCLILVVGASILVLPETDQMEVYDDLIDSTLLAQLVANKRIEKFPGVSWYDAYVGVLDDFWLRHQKSSQTWKVSDETEETSLGFFTAALSQGALGQTRTMTNVLARMAKMSGEEPAIQLLRSYMTVSDAGQSITAPASSRDVRLLVTCANSPSSITTSYVQFKTREALTSNPLQQVFQPADVRGVVQANHARANLSETLYGPARRAIALKVRDRRASSVATLTLPAEIEP</sequence>
<name>A0A5E7VI74_PSEFL</name>
<protein>
    <submittedName>
        <fullName evidence="1">Uncharacterized protein</fullName>
    </submittedName>
</protein>
<accession>A0A5E7VI74</accession>
<organism evidence="1 2">
    <name type="scientific">Pseudomonas fluorescens</name>
    <dbReference type="NCBI Taxonomy" id="294"/>
    <lineage>
        <taxon>Bacteria</taxon>
        <taxon>Pseudomonadati</taxon>
        <taxon>Pseudomonadota</taxon>
        <taxon>Gammaproteobacteria</taxon>
        <taxon>Pseudomonadales</taxon>
        <taxon>Pseudomonadaceae</taxon>
        <taxon>Pseudomonas</taxon>
    </lineage>
</organism>
<dbReference type="RefSeq" id="WP_150795273.1">
    <property type="nucleotide sequence ID" value="NZ_CABVJG010000019.1"/>
</dbReference>
<reference evidence="1 2" key="1">
    <citation type="submission" date="2019-09" db="EMBL/GenBank/DDBJ databases">
        <authorList>
            <person name="Chandra G."/>
            <person name="Truman W A."/>
        </authorList>
    </citation>
    <scope>NUCLEOTIDE SEQUENCE [LARGE SCALE GENOMIC DNA]</scope>
    <source>
        <strain evidence="1">PS925</strain>
    </source>
</reference>
<gene>
    <name evidence="1" type="ORF">PS925_05123</name>
</gene>
<evidence type="ECO:0000313" key="2">
    <source>
        <dbReference type="Proteomes" id="UP000412311"/>
    </source>
</evidence>
<evidence type="ECO:0000313" key="1">
    <source>
        <dbReference type="EMBL" id="VVQ22382.1"/>
    </source>
</evidence>
<proteinExistence type="predicted"/>
<dbReference type="AlphaFoldDB" id="A0A5E7VI74"/>
<dbReference type="Proteomes" id="UP000412311">
    <property type="component" value="Unassembled WGS sequence"/>
</dbReference>